<evidence type="ECO:0008006" key="3">
    <source>
        <dbReference type="Google" id="ProtNLM"/>
    </source>
</evidence>
<evidence type="ECO:0000313" key="2">
    <source>
        <dbReference type="Proteomes" id="UP000008229"/>
    </source>
</evidence>
<dbReference type="Proteomes" id="UP000008229">
    <property type="component" value="Chromosome"/>
</dbReference>
<keyword evidence="2" id="KW-1185">Reference proteome</keyword>
<evidence type="ECO:0000313" key="1">
    <source>
        <dbReference type="EMBL" id="ADB50712.1"/>
    </source>
</evidence>
<dbReference type="KEGG" id="cwo:Cwoe_2287"/>
<dbReference type="Gene3D" id="3.30.530.20">
    <property type="match status" value="1"/>
</dbReference>
<reference evidence="1 2" key="1">
    <citation type="journal article" date="2010" name="Stand. Genomic Sci.">
        <title>Complete genome sequence of Conexibacter woesei type strain (ID131577).</title>
        <authorList>
            <person name="Pukall R."/>
            <person name="Lapidus A."/>
            <person name="Glavina Del Rio T."/>
            <person name="Copeland A."/>
            <person name="Tice H."/>
            <person name="Cheng J.-F."/>
            <person name="Lucas S."/>
            <person name="Chen F."/>
            <person name="Nolan M."/>
            <person name="Bruce D."/>
            <person name="Goodwin L."/>
            <person name="Pitluck S."/>
            <person name="Mavromatis K."/>
            <person name="Ivanova N."/>
            <person name="Ovchinnikova G."/>
            <person name="Pati A."/>
            <person name="Chen A."/>
            <person name="Palaniappan K."/>
            <person name="Land M."/>
            <person name="Hauser L."/>
            <person name="Chang Y.-J."/>
            <person name="Jeffries C.D."/>
            <person name="Chain P."/>
            <person name="Meincke L."/>
            <person name="Sims D."/>
            <person name="Brettin T."/>
            <person name="Detter J.C."/>
            <person name="Rohde M."/>
            <person name="Goeker M."/>
            <person name="Bristow J."/>
            <person name="Eisen J.A."/>
            <person name="Markowitz V."/>
            <person name="Kyrpides N.C."/>
            <person name="Klenk H.-P."/>
            <person name="Hugenholtz P."/>
        </authorList>
    </citation>
    <scope>NUCLEOTIDE SEQUENCE [LARGE SCALE GENOMIC DNA]</scope>
    <source>
        <strain evidence="2">DSM 14684 / CIP 108061 / JCM 11494 / NBRC 100937 / ID131577</strain>
    </source>
</reference>
<sequence length="139" mass="15134">MHTNLTSRSATRSASVPAPPETVIALLGDPQRLSEWAPEFARSIRPDDDGWLVETDAGPQPLEFRIDAEHGTVDLVRPGDTSRGAFIRTIPNRNGSEVVFTLLFPDDVSEDAIAQQMVVVEGELATVRTLCSPRPARDA</sequence>
<dbReference type="EMBL" id="CP001854">
    <property type="protein sequence ID" value="ADB50712.1"/>
    <property type="molecule type" value="Genomic_DNA"/>
</dbReference>
<gene>
    <name evidence="1" type="ordered locus">Cwoe_2287</name>
</gene>
<name>D3F6E5_CONWI</name>
<dbReference type="RefSeq" id="WP_012933763.1">
    <property type="nucleotide sequence ID" value="NC_013739.1"/>
</dbReference>
<dbReference type="Pfam" id="PF10604">
    <property type="entry name" value="Polyketide_cyc2"/>
    <property type="match status" value="1"/>
</dbReference>
<dbReference type="OrthoDB" id="880456at2"/>
<reference evidence="2" key="2">
    <citation type="submission" date="2010-01" db="EMBL/GenBank/DDBJ databases">
        <title>The complete genome of Conexibacter woesei DSM 14684.</title>
        <authorList>
            <consortium name="US DOE Joint Genome Institute (JGI-PGF)"/>
            <person name="Lucas S."/>
            <person name="Copeland A."/>
            <person name="Lapidus A."/>
            <person name="Glavina del Rio T."/>
            <person name="Dalin E."/>
            <person name="Tice H."/>
            <person name="Bruce D."/>
            <person name="Goodwin L."/>
            <person name="Pitluck S."/>
            <person name="Kyrpides N."/>
            <person name="Mavromatis K."/>
            <person name="Ivanova N."/>
            <person name="Mikhailova N."/>
            <person name="Chertkov O."/>
            <person name="Brettin T."/>
            <person name="Detter J.C."/>
            <person name="Han C."/>
            <person name="Larimer F."/>
            <person name="Land M."/>
            <person name="Hauser L."/>
            <person name="Markowitz V."/>
            <person name="Cheng J.-F."/>
            <person name="Hugenholtz P."/>
            <person name="Woyke T."/>
            <person name="Wu D."/>
            <person name="Pukall R."/>
            <person name="Steenblock K."/>
            <person name="Schneider S."/>
            <person name="Klenk H.-P."/>
            <person name="Eisen J.A."/>
        </authorList>
    </citation>
    <scope>NUCLEOTIDE SEQUENCE [LARGE SCALE GENOMIC DNA]</scope>
    <source>
        <strain evidence="2">DSM 14684 / CIP 108061 / JCM 11494 / NBRC 100937 / ID131577</strain>
    </source>
</reference>
<dbReference type="eggNOG" id="COG3832">
    <property type="taxonomic scope" value="Bacteria"/>
</dbReference>
<dbReference type="AlphaFoldDB" id="D3F6E5"/>
<dbReference type="STRING" id="469383.Cwoe_2287"/>
<protein>
    <recommendedName>
        <fullName evidence="3">Polyketide cyclase/dehydrase</fullName>
    </recommendedName>
</protein>
<accession>D3F6E5</accession>
<proteinExistence type="predicted"/>
<dbReference type="SUPFAM" id="SSF55961">
    <property type="entry name" value="Bet v1-like"/>
    <property type="match status" value="1"/>
</dbReference>
<dbReference type="HOGENOM" id="CLU_1871074_0_0_11"/>
<organism evidence="1 2">
    <name type="scientific">Conexibacter woesei (strain DSM 14684 / CCUG 47730 / CIP 108061 / JCM 11494 / NBRC 100937 / ID131577)</name>
    <dbReference type="NCBI Taxonomy" id="469383"/>
    <lineage>
        <taxon>Bacteria</taxon>
        <taxon>Bacillati</taxon>
        <taxon>Actinomycetota</taxon>
        <taxon>Thermoleophilia</taxon>
        <taxon>Solirubrobacterales</taxon>
        <taxon>Conexibacteraceae</taxon>
        <taxon>Conexibacter</taxon>
    </lineage>
</organism>
<dbReference type="InterPro" id="IPR019587">
    <property type="entry name" value="Polyketide_cyclase/dehydratase"/>
</dbReference>
<dbReference type="InterPro" id="IPR023393">
    <property type="entry name" value="START-like_dom_sf"/>
</dbReference>